<keyword evidence="7" id="KW-0560">Oxidoreductase</keyword>
<dbReference type="Gramene" id="Jr14_02020_p1">
    <property type="protein sequence ID" value="cds.Jr14_02020_p1"/>
    <property type="gene ID" value="Jr14_02020"/>
</dbReference>
<dbReference type="SUPFAM" id="SSF52833">
    <property type="entry name" value="Thioredoxin-like"/>
    <property type="match status" value="1"/>
</dbReference>
<evidence type="ECO:0000256" key="6">
    <source>
        <dbReference type="ARBA" id="ARBA00022982"/>
    </source>
</evidence>
<reference evidence="12" key="1">
    <citation type="submission" date="2015-10" db="EMBL/GenBank/DDBJ databases">
        <authorList>
            <person name="Martinez-Garcia P.J."/>
            <person name="Crepeau M.W."/>
            <person name="Puiu D."/>
            <person name="Gonzalez-Ibeas D."/>
            <person name="Whalen J."/>
            <person name="Stevens K."/>
            <person name="Paul R."/>
            <person name="Butterfield T."/>
            <person name="Britton M."/>
            <person name="Reagan R."/>
            <person name="Chakraborty S."/>
            <person name="Walawage S.L."/>
            <person name="Vasquez-Gross H.A."/>
            <person name="Cardeno C."/>
            <person name="Famula R."/>
            <person name="Pratt K."/>
            <person name="Kuruganti S."/>
            <person name="Aradhya M.K."/>
            <person name="Leslie C.A."/>
            <person name="Dandekar A.M."/>
            <person name="Salzberg S.L."/>
            <person name="Wegrzyn J.L."/>
            <person name="Langley C.H."/>
            <person name="Neale D.B."/>
        </authorList>
    </citation>
    <scope>NUCLEOTIDE SEQUENCE</scope>
    <source>
        <tissue evidence="12">Leaves</tissue>
    </source>
</reference>
<feature type="domain" description="Thioredoxin" evidence="11">
    <location>
        <begin position="65"/>
        <end position="205"/>
    </location>
</feature>
<sequence>SKPNPLQNPLSLSLQSKMALLQIHSPPPSTTILPPILSFHSPPPLHSSIPYSNLKYHQQNSLHFTSSTTKNTPFSLSTLPRKLLCQPPRGKYVREDYLVKKLSAEEVQELVKGERSVPLIIDFYATWCGPCILMAQELEMLAVEYENNALIVKVDTDDEYEFSRDMQVRGLPTLFFISPDPSKDAIRTEGLIPIQMMRDIIDNEM</sequence>
<evidence type="ECO:0000256" key="3">
    <source>
        <dbReference type="ARBA" id="ARBA00022528"/>
    </source>
</evidence>
<evidence type="ECO:0000256" key="9">
    <source>
        <dbReference type="ARBA" id="ARBA00023284"/>
    </source>
</evidence>
<organism evidence="12 13">
    <name type="scientific">Juglans regia</name>
    <name type="common">English walnut</name>
    <dbReference type="NCBI Taxonomy" id="51240"/>
    <lineage>
        <taxon>Eukaryota</taxon>
        <taxon>Viridiplantae</taxon>
        <taxon>Streptophyta</taxon>
        <taxon>Embryophyta</taxon>
        <taxon>Tracheophyta</taxon>
        <taxon>Spermatophyta</taxon>
        <taxon>Magnoliopsida</taxon>
        <taxon>eudicotyledons</taxon>
        <taxon>Gunneridae</taxon>
        <taxon>Pentapetalae</taxon>
        <taxon>rosids</taxon>
        <taxon>fabids</taxon>
        <taxon>Fagales</taxon>
        <taxon>Juglandaceae</taxon>
        <taxon>Juglans</taxon>
    </lineage>
</organism>
<dbReference type="FunFam" id="3.40.30.10:FF:000149">
    <property type="entry name" value="Thioredoxin-like protein CITRX, chloroplastic"/>
    <property type="match status" value="1"/>
</dbReference>
<dbReference type="AlphaFoldDB" id="A0A833SR13"/>
<evidence type="ECO:0000256" key="2">
    <source>
        <dbReference type="ARBA" id="ARBA00022448"/>
    </source>
</evidence>
<feature type="non-terminal residue" evidence="12">
    <location>
        <position position="1"/>
    </location>
</feature>
<dbReference type="InterPro" id="IPR013766">
    <property type="entry name" value="Thioredoxin_domain"/>
</dbReference>
<comment type="subcellular location">
    <subcellularLocation>
        <location evidence="1">Plastid</location>
        <location evidence="1">Chloroplast</location>
    </subcellularLocation>
</comment>
<evidence type="ECO:0000256" key="8">
    <source>
        <dbReference type="ARBA" id="ARBA00023157"/>
    </source>
</evidence>
<comment type="similarity">
    <text evidence="10">Belongs to the thioredoxin family. Plant CITRX-type subfamily.</text>
</comment>
<keyword evidence="3" id="KW-0150">Chloroplast</keyword>
<dbReference type="PRINTS" id="PR00421">
    <property type="entry name" value="THIOREDOXIN"/>
</dbReference>
<dbReference type="GO" id="GO:0009507">
    <property type="term" value="C:chloroplast"/>
    <property type="evidence" value="ECO:0007669"/>
    <property type="project" value="UniProtKB-SubCell"/>
</dbReference>
<evidence type="ECO:0000256" key="10">
    <source>
        <dbReference type="ARBA" id="ARBA00024039"/>
    </source>
</evidence>
<dbReference type="InterPro" id="IPR044182">
    <property type="entry name" value="CITRX"/>
</dbReference>
<proteinExistence type="inferred from homology"/>
<dbReference type="InterPro" id="IPR036249">
    <property type="entry name" value="Thioredoxin-like_sf"/>
</dbReference>
<keyword evidence="8" id="KW-1015">Disulfide bond</keyword>
<dbReference type="CDD" id="cd02947">
    <property type="entry name" value="TRX_family"/>
    <property type="match status" value="1"/>
</dbReference>
<evidence type="ECO:0000313" key="12">
    <source>
        <dbReference type="EMBL" id="KAF5446011.1"/>
    </source>
</evidence>
<dbReference type="Pfam" id="PF00085">
    <property type="entry name" value="Thioredoxin"/>
    <property type="match status" value="1"/>
</dbReference>
<keyword evidence="9" id="KW-0676">Redox-active center</keyword>
<reference evidence="12" key="2">
    <citation type="submission" date="2020-03" db="EMBL/GenBank/DDBJ databases">
        <title>Walnut 2.0.</title>
        <authorList>
            <person name="Marrano A."/>
            <person name="Britton M."/>
            <person name="Zimin A.V."/>
            <person name="Zaini P.A."/>
            <person name="Workman R."/>
            <person name="Puiu D."/>
            <person name="Bianco L."/>
            <person name="Allen B.J."/>
            <person name="Troggio M."/>
            <person name="Leslie C.A."/>
            <person name="Timp W."/>
            <person name="Dendekar A."/>
            <person name="Salzberg S.L."/>
            <person name="Neale D.B."/>
        </authorList>
    </citation>
    <scope>NUCLEOTIDE SEQUENCE</scope>
    <source>
        <tissue evidence="12">Leaves</tissue>
    </source>
</reference>
<accession>A0A833SR13</accession>
<dbReference type="GO" id="GO:0015035">
    <property type="term" value="F:protein-disulfide reductase activity"/>
    <property type="evidence" value="ECO:0007669"/>
    <property type="project" value="InterPro"/>
</dbReference>
<evidence type="ECO:0000256" key="4">
    <source>
        <dbReference type="ARBA" id="ARBA00022640"/>
    </source>
</evidence>
<keyword evidence="6" id="KW-0249">Electron transport</keyword>
<evidence type="ECO:0000313" key="13">
    <source>
        <dbReference type="Proteomes" id="UP000619265"/>
    </source>
</evidence>
<name>A0A833SR13_JUGRE</name>
<dbReference type="Proteomes" id="UP000619265">
    <property type="component" value="Unassembled WGS sequence"/>
</dbReference>
<keyword evidence="2" id="KW-0813">Transport</keyword>
<dbReference type="PROSITE" id="PS51352">
    <property type="entry name" value="THIOREDOXIN_2"/>
    <property type="match status" value="1"/>
</dbReference>
<dbReference type="GO" id="GO:0045454">
    <property type="term" value="P:cell redox homeostasis"/>
    <property type="evidence" value="ECO:0007669"/>
    <property type="project" value="InterPro"/>
</dbReference>
<evidence type="ECO:0000256" key="7">
    <source>
        <dbReference type="ARBA" id="ARBA00023002"/>
    </source>
</evidence>
<keyword evidence="4" id="KW-0934">Plastid</keyword>
<evidence type="ECO:0000259" key="11">
    <source>
        <dbReference type="PROSITE" id="PS51352"/>
    </source>
</evidence>
<keyword evidence="5" id="KW-0809">Transit peptide</keyword>
<dbReference type="EMBL" id="LIHL02000014">
    <property type="protein sequence ID" value="KAF5446011.1"/>
    <property type="molecule type" value="Genomic_DNA"/>
</dbReference>
<gene>
    <name evidence="12" type="ORF">F2P56_031676</name>
</gene>
<evidence type="ECO:0000256" key="5">
    <source>
        <dbReference type="ARBA" id="ARBA00022946"/>
    </source>
</evidence>
<dbReference type="PANTHER" id="PTHR47834">
    <property type="entry name" value="THIOREDOXIN-LIKE PROTEIN CITRX, CHLOROPLASTIC"/>
    <property type="match status" value="1"/>
</dbReference>
<protein>
    <recommendedName>
        <fullName evidence="11">Thioredoxin domain-containing protein</fullName>
    </recommendedName>
</protein>
<comment type="caution">
    <text evidence="12">The sequence shown here is derived from an EMBL/GenBank/DDBJ whole genome shotgun (WGS) entry which is preliminary data.</text>
</comment>
<dbReference type="Gene3D" id="3.40.30.10">
    <property type="entry name" value="Glutaredoxin"/>
    <property type="match status" value="1"/>
</dbReference>
<evidence type="ECO:0000256" key="1">
    <source>
        <dbReference type="ARBA" id="ARBA00004229"/>
    </source>
</evidence>
<dbReference type="PANTHER" id="PTHR47834:SF2">
    <property type="entry name" value="THIOREDOXIN-LIKE PROTEIN CITRX, CHLOROPLASTIC"/>
    <property type="match status" value="1"/>
</dbReference>